<dbReference type="GO" id="GO:0016020">
    <property type="term" value="C:membrane"/>
    <property type="evidence" value="ECO:0007669"/>
    <property type="project" value="InterPro"/>
</dbReference>
<gene>
    <name evidence="2" type="ORF">LSAT_V11C600321820</name>
</gene>
<reference evidence="2 3" key="1">
    <citation type="journal article" date="2017" name="Nat. Commun.">
        <title>Genome assembly with in vitro proximity ligation data and whole-genome triplication in lettuce.</title>
        <authorList>
            <person name="Reyes-Chin-Wo S."/>
            <person name="Wang Z."/>
            <person name="Yang X."/>
            <person name="Kozik A."/>
            <person name="Arikit S."/>
            <person name="Song C."/>
            <person name="Xia L."/>
            <person name="Froenicke L."/>
            <person name="Lavelle D.O."/>
            <person name="Truco M.J."/>
            <person name="Xia R."/>
            <person name="Zhu S."/>
            <person name="Xu C."/>
            <person name="Xu H."/>
            <person name="Xu X."/>
            <person name="Cox K."/>
            <person name="Korf I."/>
            <person name="Meyers B.C."/>
            <person name="Michelmore R.W."/>
        </authorList>
    </citation>
    <scope>NUCLEOTIDE SEQUENCE [LARGE SCALE GENOMIC DNA]</scope>
    <source>
        <strain evidence="3">cv. Salinas</strain>
        <tissue evidence="2">Seedlings</tissue>
    </source>
</reference>
<accession>A0A9R1X6Y8</accession>
<keyword evidence="3" id="KW-1185">Reference proteome</keyword>
<dbReference type="PANTHER" id="PTHR10806">
    <property type="entry name" value="SIGNAL PEPTIDASE COMPLEX CATALYTIC SUBUNIT SEC11"/>
    <property type="match status" value="1"/>
</dbReference>
<comment type="caution">
    <text evidence="2">The sequence shown here is derived from an EMBL/GenBank/DDBJ whole genome shotgun (WGS) entry which is preliminary data.</text>
</comment>
<dbReference type="AlphaFoldDB" id="A0A9R1X6Y8"/>
<dbReference type="EMBL" id="NBSK02000006">
    <property type="protein sequence ID" value="KAJ0201726.1"/>
    <property type="molecule type" value="Genomic_DNA"/>
</dbReference>
<dbReference type="Proteomes" id="UP000235145">
    <property type="component" value="Unassembled WGS sequence"/>
</dbReference>
<keyword evidence="1" id="KW-0732">Signal</keyword>
<organism evidence="2 3">
    <name type="scientific">Lactuca sativa</name>
    <name type="common">Garden lettuce</name>
    <dbReference type="NCBI Taxonomy" id="4236"/>
    <lineage>
        <taxon>Eukaryota</taxon>
        <taxon>Viridiplantae</taxon>
        <taxon>Streptophyta</taxon>
        <taxon>Embryophyta</taxon>
        <taxon>Tracheophyta</taxon>
        <taxon>Spermatophyta</taxon>
        <taxon>Magnoliopsida</taxon>
        <taxon>eudicotyledons</taxon>
        <taxon>Gunneridae</taxon>
        <taxon>Pentapetalae</taxon>
        <taxon>asterids</taxon>
        <taxon>campanulids</taxon>
        <taxon>Asterales</taxon>
        <taxon>Asteraceae</taxon>
        <taxon>Cichorioideae</taxon>
        <taxon>Cichorieae</taxon>
        <taxon>Lactucinae</taxon>
        <taxon>Lactuca</taxon>
    </lineage>
</organism>
<protein>
    <recommendedName>
        <fullName evidence="4">Signal peptidase I</fullName>
    </recommendedName>
</protein>
<name>A0A9R1X6Y8_LACSA</name>
<feature type="signal peptide" evidence="1">
    <location>
        <begin position="1"/>
        <end position="18"/>
    </location>
</feature>
<sequence length="87" mass="9641">MIVSSALILWKFLMCVTSSESPVVVVLSESMEPAFQRIPIVHRIIKVHERNDTTDIDILTKDTQKAVYLSIGGIVLVSRVSNTGNDN</sequence>
<dbReference type="GO" id="GO:0006465">
    <property type="term" value="P:signal peptide processing"/>
    <property type="evidence" value="ECO:0007669"/>
    <property type="project" value="InterPro"/>
</dbReference>
<dbReference type="PANTHER" id="PTHR10806:SF27">
    <property type="entry name" value="SIGNAL PEPTIDASE I"/>
    <property type="match status" value="1"/>
</dbReference>
<evidence type="ECO:0000313" key="2">
    <source>
        <dbReference type="EMBL" id="KAJ0201726.1"/>
    </source>
</evidence>
<proteinExistence type="predicted"/>
<dbReference type="InterPro" id="IPR001733">
    <property type="entry name" value="Peptidase_S26B"/>
</dbReference>
<evidence type="ECO:0000256" key="1">
    <source>
        <dbReference type="SAM" id="SignalP"/>
    </source>
</evidence>
<feature type="chain" id="PRO_5040152589" description="Signal peptidase I" evidence="1">
    <location>
        <begin position="19"/>
        <end position="87"/>
    </location>
</feature>
<dbReference type="GO" id="GO:0008233">
    <property type="term" value="F:peptidase activity"/>
    <property type="evidence" value="ECO:0007669"/>
    <property type="project" value="InterPro"/>
</dbReference>
<evidence type="ECO:0000313" key="3">
    <source>
        <dbReference type="Proteomes" id="UP000235145"/>
    </source>
</evidence>
<evidence type="ECO:0008006" key="4">
    <source>
        <dbReference type="Google" id="ProtNLM"/>
    </source>
</evidence>